<keyword evidence="3" id="KW-1185">Reference proteome</keyword>
<keyword evidence="1" id="KW-1133">Transmembrane helix</keyword>
<name>A0A225W4S6_9STRA</name>
<evidence type="ECO:0000313" key="2">
    <source>
        <dbReference type="EMBL" id="OWZ12384.1"/>
    </source>
</evidence>
<accession>A0A225W4S6</accession>
<organism evidence="2 3">
    <name type="scientific">Phytophthora megakarya</name>
    <dbReference type="NCBI Taxonomy" id="4795"/>
    <lineage>
        <taxon>Eukaryota</taxon>
        <taxon>Sar</taxon>
        <taxon>Stramenopiles</taxon>
        <taxon>Oomycota</taxon>
        <taxon>Peronosporomycetes</taxon>
        <taxon>Peronosporales</taxon>
        <taxon>Peronosporaceae</taxon>
        <taxon>Phytophthora</taxon>
    </lineage>
</organism>
<dbReference type="EMBL" id="NBNE01001863">
    <property type="protein sequence ID" value="OWZ12384.1"/>
    <property type="molecule type" value="Genomic_DNA"/>
</dbReference>
<dbReference type="OrthoDB" id="95037at2759"/>
<comment type="caution">
    <text evidence="2">The sequence shown here is derived from an EMBL/GenBank/DDBJ whole genome shotgun (WGS) entry which is preliminary data.</text>
</comment>
<dbReference type="Proteomes" id="UP000198211">
    <property type="component" value="Unassembled WGS sequence"/>
</dbReference>
<dbReference type="AlphaFoldDB" id="A0A225W4S6"/>
<reference evidence="3" key="1">
    <citation type="submission" date="2017-03" db="EMBL/GenBank/DDBJ databases">
        <title>Phytopthora megakarya and P. palmivora, two closely related causual agents of cacao black pod achieved similar genome size and gene model numbers by different mechanisms.</title>
        <authorList>
            <person name="Ali S."/>
            <person name="Shao J."/>
            <person name="Larry D.J."/>
            <person name="Kronmiller B."/>
            <person name="Shen D."/>
            <person name="Strem M.D."/>
            <person name="Melnick R.L."/>
            <person name="Guiltinan M.J."/>
            <person name="Tyler B.M."/>
            <person name="Meinhardt L.W."/>
            <person name="Bailey B.A."/>
        </authorList>
    </citation>
    <scope>NUCLEOTIDE SEQUENCE [LARGE SCALE GENOMIC DNA]</scope>
    <source>
        <strain evidence="3">zdho120</strain>
    </source>
</reference>
<protein>
    <submittedName>
        <fullName evidence="2">Uncharacterized protein</fullName>
    </submittedName>
</protein>
<feature type="transmembrane region" description="Helical" evidence="1">
    <location>
        <begin position="28"/>
        <end position="50"/>
    </location>
</feature>
<proteinExistence type="predicted"/>
<evidence type="ECO:0000313" key="3">
    <source>
        <dbReference type="Proteomes" id="UP000198211"/>
    </source>
</evidence>
<keyword evidence="1" id="KW-0812">Transmembrane</keyword>
<keyword evidence="1" id="KW-0472">Membrane</keyword>
<evidence type="ECO:0000256" key="1">
    <source>
        <dbReference type="SAM" id="Phobius"/>
    </source>
</evidence>
<gene>
    <name evidence="2" type="ORF">PHMEG_00014467</name>
</gene>
<sequence length="79" mass="8863">MNFHLSFVACGVLRGSKNAWHTDPNMNFHLSFVACVQVVSMYHLFLYYLVNGYTTLCDIYGAAVTTTNKAFMAVSLFAK</sequence>